<dbReference type="PROSITE" id="PS00914">
    <property type="entry name" value="SYNTAXIN"/>
    <property type="match status" value="1"/>
</dbReference>
<feature type="compositionally biased region" description="Basic and acidic residues" evidence="6">
    <location>
        <begin position="288"/>
        <end position="297"/>
    </location>
</feature>
<evidence type="ECO:0000256" key="3">
    <source>
        <dbReference type="ARBA" id="ARBA00022554"/>
    </source>
</evidence>
<sequence>MPYTLTIPTTSTAVDGSTSKPYTLYNIHIATPLRTTILAKRYSAFEHMHAAITAAVGSAPPTSLPSKGWFTRTVGNPALTEARRRGLEDYLRAIEYAEDPRWRESSAYREFLGLQSKSRASSVAGTEDEARPGMSAAQWLDLHSQLKSLIQDARLLLARRERAGDAAAQREAGTGAKKALVRAGTLVLRLDEGLRGLADGRGGVEKLGEGEVRRRRDLLGRAKMEREGLEGVLSAWSAVGREAAGASAGASGTYGGNGSTMPGAFPVGLATAQPAFSGRRVLGGPPAKETERTRERDNEGVLMLQKQIMHEQEEDVQDLSKVVRRMKDMGIAINEELVEQGGLMDILDSDIDRVGGKMDVAKRRIKKLG</sequence>
<dbReference type="CDD" id="cd06897">
    <property type="entry name" value="PX_SNARE"/>
    <property type="match status" value="1"/>
</dbReference>
<keyword evidence="4" id="KW-0175">Coiled coil</keyword>
<accession>A0A6G1I6D1</accession>
<evidence type="ECO:0000256" key="5">
    <source>
        <dbReference type="ARBA" id="ARBA00054927"/>
    </source>
</evidence>
<keyword evidence="3" id="KW-0926">Vacuole</keyword>
<dbReference type="AlphaFoldDB" id="A0A6G1I6D1"/>
<evidence type="ECO:0000256" key="6">
    <source>
        <dbReference type="SAM" id="MobiDB-lite"/>
    </source>
</evidence>
<evidence type="ECO:0000259" key="8">
    <source>
        <dbReference type="PROSITE" id="PS50195"/>
    </source>
</evidence>
<proteinExistence type="inferred from homology"/>
<dbReference type="GO" id="GO:0005484">
    <property type="term" value="F:SNAP receptor activity"/>
    <property type="evidence" value="ECO:0007669"/>
    <property type="project" value="InterPro"/>
</dbReference>
<dbReference type="SMART" id="SM00397">
    <property type="entry name" value="t_SNARE"/>
    <property type="match status" value="1"/>
</dbReference>
<dbReference type="InterPro" id="IPR036871">
    <property type="entry name" value="PX_dom_sf"/>
</dbReference>
<dbReference type="EMBL" id="ML996689">
    <property type="protein sequence ID" value="KAF2403607.1"/>
    <property type="molecule type" value="Genomic_DNA"/>
</dbReference>
<dbReference type="PROSITE" id="PS50195">
    <property type="entry name" value="PX"/>
    <property type="match status" value="1"/>
</dbReference>
<feature type="domain" description="T-SNARE coiled-coil homology" evidence="7">
    <location>
        <begin position="306"/>
        <end position="368"/>
    </location>
</feature>
<dbReference type="PANTHER" id="PTHR22775">
    <property type="entry name" value="SORTING NEXIN"/>
    <property type="match status" value="1"/>
</dbReference>
<evidence type="ECO:0000259" key="7">
    <source>
        <dbReference type="PROSITE" id="PS50192"/>
    </source>
</evidence>
<reference evidence="9" key="1">
    <citation type="journal article" date="2020" name="Stud. Mycol.">
        <title>101 Dothideomycetes genomes: a test case for predicting lifestyles and emergence of pathogens.</title>
        <authorList>
            <person name="Haridas S."/>
            <person name="Albert R."/>
            <person name="Binder M."/>
            <person name="Bloem J."/>
            <person name="Labutti K."/>
            <person name="Salamov A."/>
            <person name="Andreopoulos B."/>
            <person name="Baker S."/>
            <person name="Barry K."/>
            <person name="Bills G."/>
            <person name="Bluhm B."/>
            <person name="Cannon C."/>
            <person name="Castanera R."/>
            <person name="Culley D."/>
            <person name="Daum C."/>
            <person name="Ezra D."/>
            <person name="Gonzalez J."/>
            <person name="Henrissat B."/>
            <person name="Kuo A."/>
            <person name="Liang C."/>
            <person name="Lipzen A."/>
            <person name="Lutzoni F."/>
            <person name="Magnuson J."/>
            <person name="Mondo S."/>
            <person name="Nolan M."/>
            <person name="Ohm R."/>
            <person name="Pangilinan J."/>
            <person name="Park H.-J."/>
            <person name="Ramirez L."/>
            <person name="Alfaro M."/>
            <person name="Sun H."/>
            <person name="Tritt A."/>
            <person name="Yoshinaga Y."/>
            <person name="Zwiers L.-H."/>
            <person name="Turgeon B."/>
            <person name="Goodwin S."/>
            <person name="Spatafora J."/>
            <person name="Crous P."/>
            <person name="Grigoriev I."/>
        </authorList>
    </citation>
    <scope>NUCLEOTIDE SEQUENCE</scope>
    <source>
        <strain evidence="9">CBS 262.69</strain>
    </source>
</reference>
<dbReference type="Gene3D" id="1.20.5.110">
    <property type="match status" value="1"/>
</dbReference>
<evidence type="ECO:0000256" key="2">
    <source>
        <dbReference type="ARBA" id="ARBA00009063"/>
    </source>
</evidence>
<dbReference type="FunFam" id="1.20.5.110:FF:000058">
    <property type="entry name" value="VAM7p Vacuolar SNARE protein"/>
    <property type="match status" value="1"/>
</dbReference>
<dbReference type="GO" id="GO:0007034">
    <property type="term" value="P:vacuolar transport"/>
    <property type="evidence" value="ECO:0007669"/>
    <property type="project" value="UniProtKB-ARBA"/>
</dbReference>
<name>A0A6G1I6D1_9PEZI</name>
<dbReference type="InterPro" id="IPR006012">
    <property type="entry name" value="Syntaxin/epimorphin_CS"/>
</dbReference>
<evidence type="ECO:0008006" key="11">
    <source>
        <dbReference type="Google" id="ProtNLM"/>
    </source>
</evidence>
<dbReference type="PANTHER" id="PTHR22775:SF3">
    <property type="entry name" value="SORTING NEXIN-13"/>
    <property type="match status" value="1"/>
</dbReference>
<comment type="function">
    <text evidence="5">Essential for proper morphogenesis of the vacuole. May exist as structural reinforcement on the surface of the vacuolar membrane and be required for maintenance against rupture by osmotic pressure.</text>
</comment>
<evidence type="ECO:0000313" key="10">
    <source>
        <dbReference type="Proteomes" id="UP000799640"/>
    </source>
</evidence>
<dbReference type="Pfam" id="PF00787">
    <property type="entry name" value="PX"/>
    <property type="match status" value="1"/>
</dbReference>
<dbReference type="GO" id="GO:0016192">
    <property type="term" value="P:vesicle-mediated transport"/>
    <property type="evidence" value="ECO:0007669"/>
    <property type="project" value="UniProtKB-ARBA"/>
</dbReference>
<evidence type="ECO:0000313" key="9">
    <source>
        <dbReference type="EMBL" id="KAF2403607.1"/>
    </source>
</evidence>
<dbReference type="InterPro" id="IPR000727">
    <property type="entry name" value="T_SNARE_dom"/>
</dbReference>
<dbReference type="GO" id="GO:0097576">
    <property type="term" value="P:vacuole fusion"/>
    <property type="evidence" value="ECO:0007669"/>
    <property type="project" value="UniProtKB-ARBA"/>
</dbReference>
<dbReference type="Gene3D" id="3.30.1520.10">
    <property type="entry name" value="Phox-like domain"/>
    <property type="match status" value="1"/>
</dbReference>
<evidence type="ECO:0000256" key="1">
    <source>
        <dbReference type="ARBA" id="ARBA00004116"/>
    </source>
</evidence>
<comment type="similarity">
    <text evidence="2">Belongs to the syntaxin family.</text>
</comment>
<dbReference type="GO" id="GO:0000329">
    <property type="term" value="C:fungal-type vacuole membrane"/>
    <property type="evidence" value="ECO:0007669"/>
    <property type="project" value="UniProtKB-ARBA"/>
</dbReference>
<dbReference type="SUPFAM" id="SSF58038">
    <property type="entry name" value="SNARE fusion complex"/>
    <property type="match status" value="1"/>
</dbReference>
<dbReference type="CDD" id="cd15858">
    <property type="entry name" value="SNARE_VAM7"/>
    <property type="match status" value="1"/>
</dbReference>
<feature type="region of interest" description="Disordered" evidence="6">
    <location>
        <begin position="277"/>
        <end position="297"/>
    </location>
</feature>
<evidence type="ECO:0000256" key="4">
    <source>
        <dbReference type="ARBA" id="ARBA00023054"/>
    </source>
</evidence>
<dbReference type="SUPFAM" id="SSF64268">
    <property type="entry name" value="PX domain"/>
    <property type="match status" value="1"/>
</dbReference>
<comment type="subcellular location">
    <subcellularLocation>
        <location evidence="1">Vacuole</location>
    </subcellularLocation>
</comment>
<dbReference type="PROSITE" id="PS50192">
    <property type="entry name" value="T_SNARE"/>
    <property type="match status" value="1"/>
</dbReference>
<protein>
    <recommendedName>
        <fullName evidence="11">Phox-like protein</fullName>
    </recommendedName>
</protein>
<dbReference type="OrthoDB" id="428895at2759"/>
<dbReference type="GO" id="GO:0006886">
    <property type="term" value="P:intracellular protein transport"/>
    <property type="evidence" value="ECO:0007669"/>
    <property type="project" value="InterPro"/>
</dbReference>
<keyword evidence="10" id="KW-1185">Reference proteome</keyword>
<dbReference type="GO" id="GO:0035091">
    <property type="term" value="F:phosphatidylinositol binding"/>
    <property type="evidence" value="ECO:0007669"/>
    <property type="project" value="InterPro"/>
</dbReference>
<dbReference type="InterPro" id="IPR001683">
    <property type="entry name" value="PX_dom"/>
</dbReference>
<dbReference type="Proteomes" id="UP000799640">
    <property type="component" value="Unassembled WGS sequence"/>
</dbReference>
<gene>
    <name evidence="9" type="ORF">EJ06DRAFT_504817</name>
</gene>
<feature type="domain" description="PX" evidence="8">
    <location>
        <begin position="3"/>
        <end position="118"/>
    </location>
</feature>
<organism evidence="9 10">
    <name type="scientific">Trichodelitschia bisporula</name>
    <dbReference type="NCBI Taxonomy" id="703511"/>
    <lineage>
        <taxon>Eukaryota</taxon>
        <taxon>Fungi</taxon>
        <taxon>Dikarya</taxon>
        <taxon>Ascomycota</taxon>
        <taxon>Pezizomycotina</taxon>
        <taxon>Dothideomycetes</taxon>
        <taxon>Dothideomycetes incertae sedis</taxon>
        <taxon>Phaeotrichales</taxon>
        <taxon>Phaeotrichaceae</taxon>
        <taxon>Trichodelitschia</taxon>
    </lineage>
</organism>